<gene>
    <name evidence="2" type="ORF">AMJ87_03555</name>
</gene>
<dbReference type="Pfam" id="PF13924">
    <property type="entry name" value="Lipocalin_5"/>
    <property type="match status" value="1"/>
</dbReference>
<organism evidence="2 3">
    <name type="scientific">candidate division WOR_3 bacterium SM23_60</name>
    <dbReference type="NCBI Taxonomy" id="1703780"/>
    <lineage>
        <taxon>Bacteria</taxon>
        <taxon>Bacteria division WOR-3</taxon>
    </lineage>
</organism>
<feature type="domain" description="Lipocalin-like" evidence="1">
    <location>
        <begin position="3"/>
        <end position="119"/>
    </location>
</feature>
<dbReference type="AlphaFoldDB" id="A0A0S8GJH4"/>
<evidence type="ECO:0000313" key="3">
    <source>
        <dbReference type="Proteomes" id="UP000051096"/>
    </source>
</evidence>
<accession>A0A0S8GJH4</accession>
<reference evidence="2 3" key="1">
    <citation type="journal article" date="2015" name="Microbiome">
        <title>Genomic resolution of linkages in carbon, nitrogen, and sulfur cycling among widespread estuary sediment bacteria.</title>
        <authorList>
            <person name="Baker B.J."/>
            <person name="Lazar C.S."/>
            <person name="Teske A.P."/>
            <person name="Dick G.J."/>
        </authorList>
    </citation>
    <scope>NUCLEOTIDE SEQUENCE [LARGE SCALE GENOMIC DNA]</scope>
    <source>
        <strain evidence="2">SM23_60</strain>
    </source>
</reference>
<sequence length="129" mass="14758">MVVRTESGKTVYPYGENLFGILIYTTSGHMSVLLMNPGRNKFGSNDPKAGTLEEIKQAYDNFDAYCGTYTTDEEKRTIAHHVQGAKFPNWVGTEQVRYYELEGNRLQIKATIEIEGENWHFVALLNRMM</sequence>
<proteinExistence type="predicted"/>
<comment type="caution">
    <text evidence="2">The sequence shown here is derived from an EMBL/GenBank/DDBJ whole genome shotgun (WGS) entry which is preliminary data.</text>
</comment>
<dbReference type="InterPro" id="IPR024311">
    <property type="entry name" value="Lipocalin-like"/>
</dbReference>
<evidence type="ECO:0000259" key="1">
    <source>
        <dbReference type="Pfam" id="PF13924"/>
    </source>
</evidence>
<dbReference type="Proteomes" id="UP000051096">
    <property type="component" value="Unassembled WGS sequence"/>
</dbReference>
<dbReference type="EMBL" id="LJUO01000021">
    <property type="protein sequence ID" value="KPK72857.1"/>
    <property type="molecule type" value="Genomic_DNA"/>
</dbReference>
<name>A0A0S8GJH4_UNCW3</name>
<protein>
    <recommendedName>
        <fullName evidence="1">Lipocalin-like domain-containing protein</fullName>
    </recommendedName>
</protein>
<evidence type="ECO:0000313" key="2">
    <source>
        <dbReference type="EMBL" id="KPK72857.1"/>
    </source>
</evidence>